<accession>A0ABR5GW30</accession>
<comment type="caution">
    <text evidence="1">The sequence shown here is derived from an EMBL/GenBank/DDBJ whole genome shotgun (WGS) entry which is preliminary data.</text>
</comment>
<evidence type="ECO:0000313" key="1">
    <source>
        <dbReference type="EMBL" id="KMO14110.1"/>
    </source>
</evidence>
<proteinExistence type="predicted"/>
<gene>
    <name evidence="1" type="ORF">QR79_26305</name>
</gene>
<name>A0ABR5GW30_9HYPH</name>
<reference evidence="1 2" key="1">
    <citation type="submission" date="2014-11" db="EMBL/GenBank/DDBJ databases">
        <title>Comparative genomics of Methylobacterium species.</title>
        <authorList>
            <person name="Chaudhry V."/>
            <person name="Patil P.B."/>
        </authorList>
    </citation>
    <scope>NUCLEOTIDE SEQUENCE [LARGE SCALE GENOMIC DNA]</scope>
    <source>
        <strain evidence="1 2">SE3.6</strain>
    </source>
</reference>
<protein>
    <submittedName>
        <fullName evidence="1">Uncharacterized protein</fullName>
    </submittedName>
</protein>
<keyword evidence="2" id="KW-1185">Reference proteome</keyword>
<sequence length="130" mass="14969">MRPDCPRVSPITWRHTWPERGPDFLAVVCGGQFARIYKTHPDHIHGLEWVWSLTYPAATRITKQGRAKTKEEAAEAVRPSLDEALRWHVERGQPLLLTQDGHGPDPRRNWMRPPVRIVVGQDVPWPEGWG</sequence>
<evidence type="ECO:0000313" key="2">
    <source>
        <dbReference type="Proteomes" id="UP000036471"/>
    </source>
</evidence>
<organism evidence="1 2">
    <name type="scientific">Methylobacterium indicum</name>
    <dbReference type="NCBI Taxonomy" id="1775910"/>
    <lineage>
        <taxon>Bacteria</taxon>
        <taxon>Pseudomonadati</taxon>
        <taxon>Pseudomonadota</taxon>
        <taxon>Alphaproteobacteria</taxon>
        <taxon>Hyphomicrobiales</taxon>
        <taxon>Methylobacteriaceae</taxon>
        <taxon>Methylobacterium</taxon>
    </lineage>
</organism>
<dbReference type="Proteomes" id="UP000036471">
    <property type="component" value="Unassembled WGS sequence"/>
</dbReference>
<dbReference type="EMBL" id="JTHG01000299">
    <property type="protein sequence ID" value="KMO14110.1"/>
    <property type="molecule type" value="Genomic_DNA"/>
</dbReference>